<proteinExistence type="predicted"/>
<dbReference type="AlphaFoldDB" id="A0A6B0V0W4"/>
<feature type="region of interest" description="Disordered" evidence="1">
    <location>
        <begin position="137"/>
        <end position="157"/>
    </location>
</feature>
<feature type="signal peptide" evidence="2">
    <location>
        <begin position="1"/>
        <end position="20"/>
    </location>
</feature>
<organism evidence="3">
    <name type="scientific">Ixodes ricinus</name>
    <name type="common">Common tick</name>
    <name type="synonym">Acarus ricinus</name>
    <dbReference type="NCBI Taxonomy" id="34613"/>
    <lineage>
        <taxon>Eukaryota</taxon>
        <taxon>Metazoa</taxon>
        <taxon>Ecdysozoa</taxon>
        <taxon>Arthropoda</taxon>
        <taxon>Chelicerata</taxon>
        <taxon>Arachnida</taxon>
        <taxon>Acari</taxon>
        <taxon>Parasitiformes</taxon>
        <taxon>Ixodida</taxon>
        <taxon>Ixodoidea</taxon>
        <taxon>Ixodidae</taxon>
        <taxon>Ixodinae</taxon>
        <taxon>Ixodes</taxon>
    </lineage>
</organism>
<reference evidence="3" key="1">
    <citation type="submission" date="2019-12" db="EMBL/GenBank/DDBJ databases">
        <title>An insight into the sialome of adult female Ixodes ricinus ticks feeding for 6 days.</title>
        <authorList>
            <person name="Perner J."/>
            <person name="Ribeiro J.M.C."/>
        </authorList>
    </citation>
    <scope>NUCLEOTIDE SEQUENCE</scope>
    <source>
        <strain evidence="3">Semi-engorged</strain>
        <tissue evidence="3">Salivary glands</tissue>
    </source>
</reference>
<accession>A0A6B0V0W4</accession>
<sequence length="191" mass="21861">MFSASIISLVSWLWCLPSTAQLLSSTEQPQSRQWMPKCLESLLVKVFLRSRRRSFRDPRNWQFARGSSHQKYPKTSARQQRTVSYQESPRIHKNLLLQPSMMVEARLDCLLTAERIATTQMKQATTLCLDSTRQRTTNSQRTAATDHANTRGSKGFPGFNTSNTAMLLFARNASRHLERRETTLQSLNPAS</sequence>
<evidence type="ECO:0000313" key="3">
    <source>
        <dbReference type="EMBL" id="MXU95659.1"/>
    </source>
</evidence>
<name>A0A6B0V0W4_IXORI</name>
<evidence type="ECO:0000256" key="2">
    <source>
        <dbReference type="SAM" id="SignalP"/>
    </source>
</evidence>
<keyword evidence="2" id="KW-0732">Signal</keyword>
<evidence type="ECO:0000256" key="1">
    <source>
        <dbReference type="SAM" id="MobiDB-lite"/>
    </source>
</evidence>
<dbReference type="EMBL" id="GIFC01013576">
    <property type="protein sequence ID" value="MXU95659.1"/>
    <property type="molecule type" value="Transcribed_RNA"/>
</dbReference>
<feature type="chain" id="PRO_5025441533" evidence="2">
    <location>
        <begin position="21"/>
        <end position="191"/>
    </location>
</feature>
<protein>
    <submittedName>
        <fullName evidence="3">Putative secreted protein</fullName>
    </submittedName>
</protein>